<feature type="domain" description="Palmitoyltransferase DHHC" evidence="10">
    <location>
        <begin position="173"/>
        <end position="227"/>
    </location>
</feature>
<keyword evidence="5 8" id="KW-1133">Transmembrane helix</keyword>
<keyword evidence="7 8" id="KW-0012">Acyltransferase</keyword>
<dbReference type="EC" id="2.3.1.225" evidence="8"/>
<feature type="region of interest" description="Disordered" evidence="9">
    <location>
        <begin position="91"/>
        <end position="135"/>
    </location>
</feature>
<dbReference type="Proteomes" id="UP000315295">
    <property type="component" value="Unassembled WGS sequence"/>
</dbReference>
<dbReference type="InterPro" id="IPR039859">
    <property type="entry name" value="PFA4/ZDH16/20/ERF2-like"/>
</dbReference>
<evidence type="ECO:0000256" key="4">
    <source>
        <dbReference type="ARBA" id="ARBA00022692"/>
    </source>
</evidence>
<reference evidence="11 12" key="1">
    <citation type="journal article" date="2019" name="G3 (Bethesda)">
        <title>Sequencing of a Wild Apple (Malus baccata) Genome Unravels the Differences Between Cultivated and Wild Apple Species Regarding Disease Resistance and Cold Tolerance.</title>
        <authorList>
            <person name="Chen X."/>
        </authorList>
    </citation>
    <scope>NUCLEOTIDE SEQUENCE [LARGE SCALE GENOMIC DNA]</scope>
    <source>
        <strain evidence="12">cv. Shandingzi</strain>
        <tissue evidence="11">Leaves</tissue>
    </source>
</reference>
<keyword evidence="3 8" id="KW-0808">Transferase</keyword>
<evidence type="ECO:0000256" key="3">
    <source>
        <dbReference type="ARBA" id="ARBA00022679"/>
    </source>
</evidence>
<dbReference type="PANTHER" id="PTHR22883">
    <property type="entry name" value="ZINC FINGER DHHC DOMAIN CONTAINING PROTEIN"/>
    <property type="match status" value="1"/>
</dbReference>
<dbReference type="EMBL" id="VIEB01000537">
    <property type="protein sequence ID" value="TQD87377.1"/>
    <property type="molecule type" value="Genomic_DNA"/>
</dbReference>
<evidence type="ECO:0000256" key="2">
    <source>
        <dbReference type="ARBA" id="ARBA00008574"/>
    </source>
</evidence>
<evidence type="ECO:0000313" key="12">
    <source>
        <dbReference type="Proteomes" id="UP000315295"/>
    </source>
</evidence>
<comment type="caution">
    <text evidence="11">The sequence shown here is derived from an EMBL/GenBank/DDBJ whole genome shotgun (WGS) entry which is preliminary data.</text>
</comment>
<sequence>MRKHGWQLPYHPLQVVAVAVFLALAFAFYVFFAPFVGRKIFQYIVMGLYTPLITCVFGLYIWCAAADPADPRVFRSKKYLNIPANEKHTRTKDSKLCGESTSSMNDANAAGGKPLDKNVLGKDGTSKMSSSDGGKSPSEHTPCFLLACSPCAYVCNCSGSSEESLQQSEDGMFYCSLCEVEVYKYSKHCRVCDKCVDQFDHHCRWLNNCIGKRNYRQFFTLMVTSLLLPKSNKPEPEDRLRVCTWFVHHGLEIAAYFTMVNWNLRAYLLYYQEEAVLCGYFIQVGKQFHFGAFHHCGGESSAVVLISNLAASPNQPSAVCSLLAMIATLPLVQLFFFHILLIKKGISTYDYIIALREQEQEQQGVGGQQSAQMSPASSLTGLSSASSFNTFHRGAWCTPPRLFLEDQFDVVPPETGSVSSYGKKMVGEGPVKKKNAPVKISPWTLARLNAEEVSKAAAEARKKSKILQPVRRDAPFVLERDSSFGSGGRRMVPRPDNNRRRATKRVRLPADLPMEAITKGSAKAVDKGFTETSTSLAPLQLEARSAFQTSRAMSSSTGIVASSPDSSLDSPDIHPFRVSSSGAEEARRLTGLPGATAARQREIPLSRSTSDGYEGYEASGGEDSDRVPTRIVQRSTNWSNLLFGSDQDERFVKLNASSSSGPANTRKL</sequence>
<organism evidence="11 12">
    <name type="scientific">Malus baccata</name>
    <name type="common">Siberian crab apple</name>
    <name type="synonym">Pyrus baccata</name>
    <dbReference type="NCBI Taxonomy" id="106549"/>
    <lineage>
        <taxon>Eukaryota</taxon>
        <taxon>Viridiplantae</taxon>
        <taxon>Streptophyta</taxon>
        <taxon>Embryophyta</taxon>
        <taxon>Tracheophyta</taxon>
        <taxon>Spermatophyta</taxon>
        <taxon>Magnoliopsida</taxon>
        <taxon>eudicotyledons</taxon>
        <taxon>Gunneridae</taxon>
        <taxon>Pentapetalae</taxon>
        <taxon>rosids</taxon>
        <taxon>fabids</taxon>
        <taxon>Rosales</taxon>
        <taxon>Rosaceae</taxon>
        <taxon>Amygdaloideae</taxon>
        <taxon>Maleae</taxon>
        <taxon>Malus</taxon>
    </lineage>
</organism>
<evidence type="ECO:0000256" key="5">
    <source>
        <dbReference type="ARBA" id="ARBA00022989"/>
    </source>
</evidence>
<dbReference type="Pfam" id="PF01529">
    <property type="entry name" value="DHHC"/>
    <property type="match status" value="1"/>
</dbReference>
<protein>
    <recommendedName>
        <fullName evidence="8">S-acyltransferase</fullName>
        <ecNumber evidence="8">2.3.1.225</ecNumber>
    </recommendedName>
    <alternativeName>
        <fullName evidence="8">Palmitoyltransferase</fullName>
    </alternativeName>
</protein>
<comment type="catalytic activity">
    <reaction evidence="8">
        <text>L-cysteinyl-[protein] + hexadecanoyl-CoA = S-hexadecanoyl-L-cysteinyl-[protein] + CoA</text>
        <dbReference type="Rhea" id="RHEA:36683"/>
        <dbReference type="Rhea" id="RHEA-COMP:10131"/>
        <dbReference type="Rhea" id="RHEA-COMP:11032"/>
        <dbReference type="ChEBI" id="CHEBI:29950"/>
        <dbReference type="ChEBI" id="CHEBI:57287"/>
        <dbReference type="ChEBI" id="CHEBI:57379"/>
        <dbReference type="ChEBI" id="CHEBI:74151"/>
        <dbReference type="EC" id="2.3.1.225"/>
    </reaction>
</comment>
<dbReference type="PANTHER" id="PTHR22883:SF265">
    <property type="entry name" value="PROTEIN S-ACYLTRANSFERASE 22-RELATED"/>
    <property type="match status" value="1"/>
</dbReference>
<comment type="subcellular location">
    <subcellularLocation>
        <location evidence="1">Endomembrane system</location>
        <topology evidence="1">Multi-pass membrane protein</topology>
    </subcellularLocation>
</comment>
<dbReference type="GO" id="GO:0005794">
    <property type="term" value="C:Golgi apparatus"/>
    <property type="evidence" value="ECO:0007669"/>
    <property type="project" value="TreeGrafter"/>
</dbReference>
<evidence type="ECO:0000313" key="11">
    <source>
        <dbReference type="EMBL" id="TQD87377.1"/>
    </source>
</evidence>
<keyword evidence="12" id="KW-1185">Reference proteome</keyword>
<feature type="transmembrane region" description="Helical" evidence="8">
    <location>
        <begin position="12"/>
        <end position="33"/>
    </location>
</feature>
<feature type="transmembrane region" description="Helical" evidence="8">
    <location>
        <begin position="40"/>
        <end position="62"/>
    </location>
</feature>
<evidence type="ECO:0000256" key="7">
    <source>
        <dbReference type="ARBA" id="ARBA00023315"/>
    </source>
</evidence>
<proteinExistence type="inferred from homology"/>
<evidence type="ECO:0000256" key="1">
    <source>
        <dbReference type="ARBA" id="ARBA00004127"/>
    </source>
</evidence>
<name>A0A540LLL6_MALBA</name>
<comment type="similarity">
    <text evidence="2 8">Belongs to the DHHC palmitoyltransferase family.</text>
</comment>
<dbReference type="STRING" id="106549.A0A540LLL6"/>
<keyword evidence="4 8" id="KW-0812">Transmembrane</keyword>
<evidence type="ECO:0000259" key="10">
    <source>
        <dbReference type="Pfam" id="PF01529"/>
    </source>
</evidence>
<feature type="region of interest" description="Disordered" evidence="9">
    <location>
        <begin position="577"/>
        <end position="630"/>
    </location>
</feature>
<gene>
    <name evidence="11" type="ORF">C1H46_027038</name>
</gene>
<comment type="domain">
    <text evidence="8">The DHHC domain is required for palmitoyltransferase activity.</text>
</comment>
<evidence type="ECO:0000256" key="9">
    <source>
        <dbReference type="SAM" id="MobiDB-lite"/>
    </source>
</evidence>
<evidence type="ECO:0000256" key="6">
    <source>
        <dbReference type="ARBA" id="ARBA00023136"/>
    </source>
</evidence>
<dbReference type="GO" id="GO:0019706">
    <property type="term" value="F:protein-cysteine S-palmitoyltransferase activity"/>
    <property type="evidence" value="ECO:0007669"/>
    <property type="project" value="UniProtKB-EC"/>
</dbReference>
<accession>A0A540LLL6</accession>
<dbReference type="PROSITE" id="PS50216">
    <property type="entry name" value="DHHC"/>
    <property type="match status" value="1"/>
</dbReference>
<keyword evidence="6 8" id="KW-0472">Membrane</keyword>
<evidence type="ECO:0000256" key="8">
    <source>
        <dbReference type="RuleBase" id="RU079119"/>
    </source>
</evidence>
<dbReference type="GO" id="GO:0005783">
    <property type="term" value="C:endoplasmic reticulum"/>
    <property type="evidence" value="ECO:0007669"/>
    <property type="project" value="TreeGrafter"/>
</dbReference>
<dbReference type="GO" id="GO:0006612">
    <property type="term" value="P:protein targeting to membrane"/>
    <property type="evidence" value="ECO:0007669"/>
    <property type="project" value="TreeGrafter"/>
</dbReference>
<dbReference type="InterPro" id="IPR001594">
    <property type="entry name" value="Palmitoyltrfase_DHHC"/>
</dbReference>
<dbReference type="AlphaFoldDB" id="A0A540LLL6"/>